<organism evidence="2 3">
    <name type="scientific">Mycobacterium scrofulaceum</name>
    <dbReference type="NCBI Taxonomy" id="1783"/>
    <lineage>
        <taxon>Bacteria</taxon>
        <taxon>Bacillati</taxon>
        <taxon>Actinomycetota</taxon>
        <taxon>Actinomycetes</taxon>
        <taxon>Mycobacteriales</taxon>
        <taxon>Mycobacteriaceae</taxon>
        <taxon>Mycobacterium</taxon>
    </lineage>
</organism>
<dbReference type="RefSeq" id="WP_083174929.1">
    <property type="nucleotide sequence ID" value="NZ_MVIJ01000002.1"/>
</dbReference>
<accession>A0A1X0KKI9</accession>
<keyword evidence="1" id="KW-1133">Transmembrane helix</keyword>
<name>A0A1X0KKI9_MYCSC</name>
<reference evidence="2 3" key="1">
    <citation type="submission" date="2017-02" db="EMBL/GenBank/DDBJ databases">
        <title>The new phylogeny of genus Mycobacterium.</title>
        <authorList>
            <person name="Tortoli E."/>
            <person name="Trovato A."/>
            <person name="Cirillo D.M."/>
        </authorList>
    </citation>
    <scope>NUCLEOTIDE SEQUENCE [LARGE SCALE GENOMIC DNA]</scope>
    <source>
        <strain evidence="2 3">DSM 43992</strain>
    </source>
</reference>
<keyword evidence="1" id="KW-0812">Transmembrane</keyword>
<keyword evidence="3" id="KW-1185">Reference proteome</keyword>
<dbReference type="AlphaFoldDB" id="A0A1X0KKI9"/>
<sequence length="110" mass="11725">MTTQTCMGCGLQTRYSYGRTCMGCGLETRYSYGSRPDLYERAAAASAALTRIISLSDRHPTAALALTVPSVIIGLAAVAAYPFVFVPMLVLLGVALVASARYEEARNPSK</sequence>
<comment type="caution">
    <text evidence="2">The sequence shown here is derived from an EMBL/GenBank/DDBJ whole genome shotgun (WGS) entry which is preliminary data.</text>
</comment>
<dbReference type="Proteomes" id="UP000192601">
    <property type="component" value="Unassembled WGS sequence"/>
</dbReference>
<evidence type="ECO:0000313" key="3">
    <source>
        <dbReference type="Proteomes" id="UP000192601"/>
    </source>
</evidence>
<protein>
    <submittedName>
        <fullName evidence="2">Uncharacterized protein</fullName>
    </submittedName>
</protein>
<dbReference type="OrthoDB" id="4734544at2"/>
<feature type="transmembrane region" description="Helical" evidence="1">
    <location>
        <begin position="61"/>
        <end position="78"/>
    </location>
</feature>
<keyword evidence="1" id="KW-0472">Membrane</keyword>
<gene>
    <name evidence="2" type="ORF">BST44_02595</name>
</gene>
<dbReference type="EMBL" id="MVIJ01000002">
    <property type="protein sequence ID" value="ORB75828.1"/>
    <property type="molecule type" value="Genomic_DNA"/>
</dbReference>
<evidence type="ECO:0000313" key="2">
    <source>
        <dbReference type="EMBL" id="ORB75828.1"/>
    </source>
</evidence>
<evidence type="ECO:0000256" key="1">
    <source>
        <dbReference type="SAM" id="Phobius"/>
    </source>
</evidence>
<proteinExistence type="predicted"/>